<dbReference type="GO" id="GO:0022857">
    <property type="term" value="F:transmembrane transporter activity"/>
    <property type="evidence" value="ECO:0007669"/>
    <property type="project" value="InterPro"/>
</dbReference>
<reference evidence="6" key="2">
    <citation type="submission" date="2023-05" db="EMBL/GenBank/DDBJ databases">
        <authorList>
            <person name="Fouks B."/>
        </authorList>
    </citation>
    <scope>NUCLEOTIDE SEQUENCE</scope>
    <source>
        <strain evidence="6">Stay&amp;Tobe</strain>
        <tissue evidence="6">Testes</tissue>
    </source>
</reference>
<evidence type="ECO:0000313" key="6">
    <source>
        <dbReference type="EMBL" id="KAJ9590314.1"/>
    </source>
</evidence>
<dbReference type="GO" id="GO:0016020">
    <property type="term" value="C:membrane"/>
    <property type="evidence" value="ECO:0007669"/>
    <property type="project" value="UniProtKB-SubCell"/>
</dbReference>
<evidence type="ECO:0000256" key="1">
    <source>
        <dbReference type="ARBA" id="ARBA00004370"/>
    </source>
</evidence>
<evidence type="ECO:0000256" key="3">
    <source>
        <dbReference type="ARBA" id="ARBA00022989"/>
    </source>
</evidence>
<feature type="transmembrane region" description="Helical" evidence="5">
    <location>
        <begin position="143"/>
        <end position="163"/>
    </location>
</feature>
<keyword evidence="2 5" id="KW-0812">Transmembrane</keyword>
<dbReference type="InterPro" id="IPR036259">
    <property type="entry name" value="MFS_trans_sf"/>
</dbReference>
<evidence type="ECO:0000256" key="5">
    <source>
        <dbReference type="SAM" id="Phobius"/>
    </source>
</evidence>
<dbReference type="SUPFAM" id="SSF103473">
    <property type="entry name" value="MFS general substrate transporter"/>
    <property type="match status" value="1"/>
</dbReference>
<dbReference type="EMBL" id="JASPKZ010004385">
    <property type="protein sequence ID" value="KAJ9590314.1"/>
    <property type="molecule type" value="Genomic_DNA"/>
</dbReference>
<dbReference type="PANTHER" id="PTHR48021:SF7">
    <property type="entry name" value="RH09188P"/>
    <property type="match status" value="1"/>
</dbReference>
<comment type="subcellular location">
    <subcellularLocation>
        <location evidence="1">Membrane</location>
    </subcellularLocation>
</comment>
<sequence>MPETPNWLLTHGYPAEAKAALQKFRGKTCDKLCELSHAPAALKPFGILVTYFAIYQFSGVNSVTFYAVEVFKESGTEMNKYLATVILGAVRLLSTIAACISLRRCGRRPLTMISAIGCGLTMVGLGSYMYLRKYWIETGVEPVATWFPVACIFVFTVACTLGFPRGALGYDWRSLSNAGSWYYGRYDNLCWSLVCILCCKDIPLSPESSQQSWHLLNLWFHFIVWYHLLLLLSPRNKGKDTSRNRRLFFRQNEISWW</sequence>
<feature type="transmembrane region" description="Helical" evidence="5">
    <location>
        <begin position="45"/>
        <end position="68"/>
    </location>
</feature>
<evidence type="ECO:0000313" key="7">
    <source>
        <dbReference type="Proteomes" id="UP001233999"/>
    </source>
</evidence>
<evidence type="ECO:0000256" key="2">
    <source>
        <dbReference type="ARBA" id="ARBA00022692"/>
    </source>
</evidence>
<feature type="transmembrane region" description="Helical" evidence="5">
    <location>
        <begin position="109"/>
        <end position="131"/>
    </location>
</feature>
<reference evidence="6" key="1">
    <citation type="journal article" date="2023" name="IScience">
        <title>Live-bearing cockroach genome reveals convergent evolutionary mechanisms linked to viviparity in insects and beyond.</title>
        <authorList>
            <person name="Fouks B."/>
            <person name="Harrison M.C."/>
            <person name="Mikhailova A.A."/>
            <person name="Marchal E."/>
            <person name="English S."/>
            <person name="Carruthers M."/>
            <person name="Jennings E.C."/>
            <person name="Chiamaka E.L."/>
            <person name="Frigard R.A."/>
            <person name="Pippel M."/>
            <person name="Attardo G.M."/>
            <person name="Benoit J.B."/>
            <person name="Bornberg-Bauer E."/>
            <person name="Tobe S.S."/>
        </authorList>
    </citation>
    <scope>NUCLEOTIDE SEQUENCE</scope>
    <source>
        <strain evidence="6">Stay&amp;Tobe</strain>
    </source>
</reference>
<gene>
    <name evidence="6" type="ORF">L9F63_027848</name>
</gene>
<dbReference type="Proteomes" id="UP001233999">
    <property type="component" value="Unassembled WGS sequence"/>
</dbReference>
<dbReference type="InterPro" id="IPR005828">
    <property type="entry name" value="MFS_sugar_transport-like"/>
</dbReference>
<dbReference type="Gene3D" id="1.20.1250.20">
    <property type="entry name" value="MFS general substrate transporter like domains"/>
    <property type="match status" value="1"/>
</dbReference>
<accession>A0AAD8A0K8</accession>
<organism evidence="6 7">
    <name type="scientific">Diploptera punctata</name>
    <name type="common">Pacific beetle cockroach</name>
    <dbReference type="NCBI Taxonomy" id="6984"/>
    <lineage>
        <taxon>Eukaryota</taxon>
        <taxon>Metazoa</taxon>
        <taxon>Ecdysozoa</taxon>
        <taxon>Arthropoda</taxon>
        <taxon>Hexapoda</taxon>
        <taxon>Insecta</taxon>
        <taxon>Pterygota</taxon>
        <taxon>Neoptera</taxon>
        <taxon>Polyneoptera</taxon>
        <taxon>Dictyoptera</taxon>
        <taxon>Blattodea</taxon>
        <taxon>Blaberoidea</taxon>
        <taxon>Blaberidae</taxon>
        <taxon>Diplopterinae</taxon>
        <taxon>Diploptera</taxon>
    </lineage>
</organism>
<protein>
    <submittedName>
        <fullName evidence="6">Uncharacterized protein</fullName>
    </submittedName>
</protein>
<feature type="transmembrane region" description="Helical" evidence="5">
    <location>
        <begin position="80"/>
        <end position="103"/>
    </location>
</feature>
<proteinExistence type="predicted"/>
<comment type="caution">
    <text evidence="6">The sequence shown here is derived from an EMBL/GenBank/DDBJ whole genome shotgun (WGS) entry which is preliminary data.</text>
</comment>
<keyword evidence="7" id="KW-1185">Reference proteome</keyword>
<evidence type="ECO:0000256" key="4">
    <source>
        <dbReference type="ARBA" id="ARBA00023136"/>
    </source>
</evidence>
<dbReference type="AlphaFoldDB" id="A0AAD8A0K8"/>
<dbReference type="InterPro" id="IPR050549">
    <property type="entry name" value="MFS_Trehalose_Transporter"/>
</dbReference>
<dbReference type="PANTHER" id="PTHR48021">
    <property type="match status" value="1"/>
</dbReference>
<keyword evidence="4 5" id="KW-0472">Membrane</keyword>
<name>A0AAD8A0K8_DIPPU</name>
<keyword evidence="3 5" id="KW-1133">Transmembrane helix</keyword>
<dbReference type="Pfam" id="PF00083">
    <property type="entry name" value="Sugar_tr"/>
    <property type="match status" value="1"/>
</dbReference>